<gene>
    <name evidence="1" type="ORF">PXEA_LOCUS31197</name>
</gene>
<accession>A0A448XIY1</accession>
<dbReference type="EMBL" id="CAAALY010255908">
    <property type="protein sequence ID" value="VEL37757.1"/>
    <property type="molecule type" value="Genomic_DNA"/>
</dbReference>
<dbReference type="AlphaFoldDB" id="A0A448XIY1"/>
<reference evidence="1" key="1">
    <citation type="submission" date="2018-11" db="EMBL/GenBank/DDBJ databases">
        <authorList>
            <consortium name="Pathogen Informatics"/>
        </authorList>
    </citation>
    <scope>NUCLEOTIDE SEQUENCE</scope>
</reference>
<evidence type="ECO:0000313" key="2">
    <source>
        <dbReference type="Proteomes" id="UP000784294"/>
    </source>
</evidence>
<organism evidence="1 2">
    <name type="scientific">Protopolystoma xenopodis</name>
    <dbReference type="NCBI Taxonomy" id="117903"/>
    <lineage>
        <taxon>Eukaryota</taxon>
        <taxon>Metazoa</taxon>
        <taxon>Spiralia</taxon>
        <taxon>Lophotrochozoa</taxon>
        <taxon>Platyhelminthes</taxon>
        <taxon>Monogenea</taxon>
        <taxon>Polyopisthocotylea</taxon>
        <taxon>Polystomatidea</taxon>
        <taxon>Polystomatidae</taxon>
        <taxon>Protopolystoma</taxon>
    </lineage>
</organism>
<dbReference type="Proteomes" id="UP000784294">
    <property type="component" value="Unassembled WGS sequence"/>
</dbReference>
<keyword evidence="2" id="KW-1185">Reference proteome</keyword>
<name>A0A448XIY1_9PLAT</name>
<evidence type="ECO:0000313" key="1">
    <source>
        <dbReference type="EMBL" id="VEL37757.1"/>
    </source>
</evidence>
<protein>
    <submittedName>
        <fullName evidence="1">Uncharacterized protein</fullName>
    </submittedName>
</protein>
<sequence length="122" mass="13742">MRPAILSTELQFVKRKSEVGPLTNFLPRHLYYQSFLMAHISTFTSYLALSHLLTICHSSRGVPFLANLCGVTTPAVHYAPLFRSATPNLASYLDLPHSTIDPFLIFLVDRLYSLPIQLHVSL</sequence>
<proteinExistence type="predicted"/>
<comment type="caution">
    <text evidence="1">The sequence shown here is derived from an EMBL/GenBank/DDBJ whole genome shotgun (WGS) entry which is preliminary data.</text>
</comment>